<feature type="region of interest" description="Disordered" evidence="8">
    <location>
        <begin position="211"/>
        <end position="251"/>
    </location>
</feature>
<dbReference type="GO" id="GO:0005525">
    <property type="term" value="F:GTP binding"/>
    <property type="evidence" value="ECO:0007669"/>
    <property type="project" value="UniProtKB-KW"/>
</dbReference>
<dbReference type="Proteomes" id="UP001431209">
    <property type="component" value="Unassembled WGS sequence"/>
</dbReference>
<dbReference type="InterPro" id="IPR001806">
    <property type="entry name" value="Small_GTPase"/>
</dbReference>
<dbReference type="PROSITE" id="PS51420">
    <property type="entry name" value="RHO"/>
    <property type="match status" value="1"/>
</dbReference>
<dbReference type="EMBL" id="JAOPGA020001686">
    <property type="protein sequence ID" value="KAL0490405.1"/>
    <property type="molecule type" value="Genomic_DNA"/>
</dbReference>
<dbReference type="InterPro" id="IPR027417">
    <property type="entry name" value="P-loop_NTPase"/>
</dbReference>
<dbReference type="SMART" id="SM00173">
    <property type="entry name" value="RAS"/>
    <property type="match status" value="1"/>
</dbReference>
<dbReference type="CDD" id="cd01868">
    <property type="entry name" value="Rab11_like"/>
    <property type="match status" value="1"/>
</dbReference>
<gene>
    <name evidence="9" type="ORF">AKO1_001020</name>
</gene>
<dbReference type="Gene3D" id="3.40.50.300">
    <property type="entry name" value="P-loop containing nucleotide triphosphate hydrolases"/>
    <property type="match status" value="1"/>
</dbReference>
<evidence type="ECO:0000256" key="4">
    <source>
        <dbReference type="ARBA" id="ARBA00023136"/>
    </source>
</evidence>
<feature type="compositionally biased region" description="Basic and acidic residues" evidence="8">
    <location>
        <begin position="226"/>
        <end position="235"/>
    </location>
</feature>
<dbReference type="GO" id="GO:0012505">
    <property type="term" value="C:endomembrane system"/>
    <property type="evidence" value="ECO:0007669"/>
    <property type="project" value="UniProtKB-SubCell"/>
</dbReference>
<keyword evidence="5" id="KW-0449">Lipoprotein</keyword>
<accession>A0AAW2ZLN2</accession>
<evidence type="ECO:0000256" key="1">
    <source>
        <dbReference type="ARBA" id="ARBA00006270"/>
    </source>
</evidence>
<protein>
    <submittedName>
        <fullName evidence="9">Ras-liked protein Rab</fullName>
    </submittedName>
</protein>
<keyword evidence="6" id="KW-0636">Prenylation</keyword>
<evidence type="ECO:0000256" key="6">
    <source>
        <dbReference type="ARBA" id="ARBA00023289"/>
    </source>
</evidence>
<comment type="subcellular location">
    <subcellularLocation>
        <location evidence="7">Endomembrane system</location>
        <topology evidence="7">Lipid-anchor</topology>
    </subcellularLocation>
</comment>
<dbReference type="GO" id="GO:0003924">
    <property type="term" value="F:GTPase activity"/>
    <property type="evidence" value="ECO:0007669"/>
    <property type="project" value="InterPro"/>
</dbReference>
<dbReference type="InterPro" id="IPR050209">
    <property type="entry name" value="Rab_GTPases_membrane_traffic"/>
</dbReference>
<dbReference type="NCBIfam" id="TIGR00231">
    <property type="entry name" value="small_GTP"/>
    <property type="match status" value="1"/>
</dbReference>
<dbReference type="Pfam" id="PF00071">
    <property type="entry name" value="Ras"/>
    <property type="match status" value="1"/>
</dbReference>
<dbReference type="FunFam" id="3.40.50.300:FF:000067">
    <property type="entry name" value="ras-related protein RABA1f"/>
    <property type="match status" value="1"/>
</dbReference>
<dbReference type="PRINTS" id="PR00449">
    <property type="entry name" value="RASTRNSFRMNG"/>
</dbReference>
<evidence type="ECO:0000256" key="3">
    <source>
        <dbReference type="ARBA" id="ARBA00023134"/>
    </source>
</evidence>
<dbReference type="SUPFAM" id="SSF52540">
    <property type="entry name" value="P-loop containing nucleoside triphosphate hydrolases"/>
    <property type="match status" value="1"/>
</dbReference>
<dbReference type="PROSITE" id="PS51419">
    <property type="entry name" value="RAB"/>
    <property type="match status" value="1"/>
</dbReference>
<name>A0AAW2ZLN2_9EUKA</name>
<keyword evidence="10" id="KW-1185">Reference proteome</keyword>
<dbReference type="PANTHER" id="PTHR47979">
    <property type="entry name" value="DRAB11-RELATED"/>
    <property type="match status" value="1"/>
</dbReference>
<evidence type="ECO:0000256" key="5">
    <source>
        <dbReference type="ARBA" id="ARBA00023288"/>
    </source>
</evidence>
<feature type="non-terminal residue" evidence="9">
    <location>
        <position position="1"/>
    </location>
</feature>
<dbReference type="AlphaFoldDB" id="A0AAW2ZLN2"/>
<evidence type="ECO:0000313" key="9">
    <source>
        <dbReference type="EMBL" id="KAL0490405.1"/>
    </source>
</evidence>
<comment type="similarity">
    <text evidence="1">Belongs to the small GTPase superfamily. Rab family.</text>
</comment>
<keyword evidence="4" id="KW-0472">Membrane</keyword>
<dbReference type="SMART" id="SM00176">
    <property type="entry name" value="RAN"/>
    <property type="match status" value="1"/>
</dbReference>
<dbReference type="InterPro" id="IPR005225">
    <property type="entry name" value="Small_GTP-bd"/>
</dbReference>
<organism evidence="9 10">
    <name type="scientific">Acrasis kona</name>
    <dbReference type="NCBI Taxonomy" id="1008807"/>
    <lineage>
        <taxon>Eukaryota</taxon>
        <taxon>Discoba</taxon>
        <taxon>Heterolobosea</taxon>
        <taxon>Tetramitia</taxon>
        <taxon>Eutetramitia</taxon>
        <taxon>Acrasidae</taxon>
        <taxon>Acrasis</taxon>
    </lineage>
</organism>
<dbReference type="PROSITE" id="PS51421">
    <property type="entry name" value="RAS"/>
    <property type="match status" value="1"/>
</dbReference>
<evidence type="ECO:0000313" key="10">
    <source>
        <dbReference type="Proteomes" id="UP001431209"/>
    </source>
</evidence>
<dbReference type="SMART" id="SM00175">
    <property type="entry name" value="RAB"/>
    <property type="match status" value="1"/>
</dbReference>
<comment type="caution">
    <text evidence="9">The sequence shown here is derived from an EMBL/GenBank/DDBJ whole genome shotgun (WGS) entry which is preliminary data.</text>
</comment>
<reference evidence="9 10" key="1">
    <citation type="submission" date="2024-03" db="EMBL/GenBank/DDBJ databases">
        <title>The Acrasis kona genome and developmental transcriptomes reveal deep origins of eukaryotic multicellular pathways.</title>
        <authorList>
            <person name="Sheikh S."/>
            <person name="Fu C.-J."/>
            <person name="Brown M.W."/>
            <person name="Baldauf S.L."/>
        </authorList>
    </citation>
    <scope>NUCLEOTIDE SEQUENCE [LARGE SCALE GENOMIC DNA]</scope>
    <source>
        <strain evidence="9 10">ATCC MYA-3509</strain>
    </source>
</reference>
<evidence type="ECO:0000256" key="8">
    <source>
        <dbReference type="SAM" id="MobiDB-lite"/>
    </source>
</evidence>
<keyword evidence="3" id="KW-0342">GTP-binding</keyword>
<keyword evidence="2" id="KW-0547">Nucleotide-binding</keyword>
<sequence length="251" mass="27627">FPFSCFLLLCSATLTTILPGIWVNVIWPCALFLSVSRSFLGLADVLYKVVVIGDSGVGKSNLITRFTQGKFSKDSKPTIGVEFGAKTIEHEGITIKGQIWDTAGQERFRAISAAYYRGANGALIVYDITNQETFNNLNKWFKEIENQGENGCLNVLVGNKCDLDHLRQVQTEDGRTFAEKHNVSFMETSAQDNTNVDLAFTSLLKEIYKNQKKGKKTGGNTGGDSSAEKGKEINLHEPVAQPTEDDKKCGC</sequence>
<dbReference type="SMART" id="SM00174">
    <property type="entry name" value="RHO"/>
    <property type="match status" value="1"/>
</dbReference>
<evidence type="ECO:0000256" key="7">
    <source>
        <dbReference type="ARBA" id="ARBA00037868"/>
    </source>
</evidence>
<evidence type="ECO:0000256" key="2">
    <source>
        <dbReference type="ARBA" id="ARBA00022741"/>
    </source>
</evidence>
<proteinExistence type="inferred from homology"/>